<evidence type="ECO:0000256" key="8">
    <source>
        <dbReference type="SAM" id="Coils"/>
    </source>
</evidence>
<evidence type="ECO:0000256" key="3">
    <source>
        <dbReference type="ARBA" id="ARBA00022553"/>
    </source>
</evidence>
<dbReference type="SMART" id="SM00150">
    <property type="entry name" value="SPEC"/>
    <property type="match status" value="23"/>
</dbReference>
<feature type="coiled-coil region" evidence="8">
    <location>
        <begin position="1071"/>
        <end position="1098"/>
    </location>
</feature>
<dbReference type="Pfam" id="PF21019">
    <property type="entry name" value="Spectrin_3"/>
    <property type="match status" value="1"/>
</dbReference>
<dbReference type="Pfam" id="PF00681">
    <property type="entry name" value="Plectin"/>
    <property type="match status" value="2"/>
</dbReference>
<dbReference type="Gene3D" id="1.10.418.10">
    <property type="entry name" value="Calponin-like domain"/>
    <property type="match status" value="2"/>
</dbReference>
<dbReference type="InterPro" id="IPR043197">
    <property type="entry name" value="Plakin"/>
</dbReference>
<keyword evidence="6" id="KW-0009">Actin-binding</keyword>
<dbReference type="CDD" id="cd00176">
    <property type="entry name" value="SPEC"/>
    <property type="match status" value="11"/>
</dbReference>
<dbReference type="Pfam" id="PF02187">
    <property type="entry name" value="GAS2"/>
    <property type="match status" value="1"/>
</dbReference>
<feature type="region of interest" description="Disordered" evidence="9">
    <location>
        <begin position="1556"/>
        <end position="1575"/>
    </location>
</feature>
<dbReference type="FunFam" id="3.30.920.20:FF:000001">
    <property type="entry name" value="Microtubule-actin cross-linking factor 1"/>
    <property type="match status" value="1"/>
</dbReference>
<dbReference type="Pfam" id="PF21020">
    <property type="entry name" value="Spectrin_4"/>
    <property type="match status" value="1"/>
</dbReference>
<dbReference type="InterPro" id="IPR049538">
    <property type="entry name" value="PCN-like_spectrin-like_rpt"/>
</dbReference>
<dbReference type="Pfam" id="PF13499">
    <property type="entry name" value="EF-hand_7"/>
    <property type="match status" value="1"/>
</dbReference>
<feature type="region of interest" description="Disordered" evidence="9">
    <location>
        <begin position="204"/>
        <end position="249"/>
    </location>
</feature>
<feature type="compositionally biased region" description="Polar residues" evidence="9">
    <location>
        <begin position="5073"/>
        <end position="5092"/>
    </location>
</feature>
<feature type="compositionally biased region" description="Polar residues" evidence="9">
    <location>
        <begin position="2928"/>
        <end position="2959"/>
    </location>
</feature>
<dbReference type="PROSITE" id="PS00020">
    <property type="entry name" value="ACTININ_2"/>
    <property type="match status" value="1"/>
</dbReference>
<dbReference type="InterPro" id="IPR001101">
    <property type="entry name" value="Plectin_repeat"/>
</dbReference>
<feature type="compositionally biased region" description="Basic and acidic residues" evidence="9">
    <location>
        <begin position="4675"/>
        <end position="4686"/>
    </location>
</feature>
<feature type="region of interest" description="Disordered" evidence="9">
    <location>
        <begin position="4675"/>
        <end position="4706"/>
    </location>
</feature>
<dbReference type="PROSITE" id="PS50021">
    <property type="entry name" value="CH"/>
    <property type="match status" value="2"/>
</dbReference>
<feature type="coiled-coil region" evidence="8">
    <location>
        <begin position="514"/>
        <end position="595"/>
    </location>
</feature>
<keyword evidence="5" id="KW-0106">Calcium</keyword>
<dbReference type="InterPro" id="IPR018247">
    <property type="entry name" value="EF_Hand_1_Ca_BS"/>
</dbReference>
<dbReference type="GO" id="GO:0042060">
    <property type="term" value="P:wound healing"/>
    <property type="evidence" value="ECO:0007669"/>
    <property type="project" value="TreeGrafter"/>
</dbReference>
<dbReference type="Proteomes" id="UP000759131">
    <property type="component" value="Unassembled WGS sequence"/>
</dbReference>
<dbReference type="SUPFAM" id="SSF47576">
    <property type="entry name" value="Calponin-homology domain, CH-domain"/>
    <property type="match status" value="1"/>
</dbReference>
<dbReference type="GO" id="GO:0045104">
    <property type="term" value="P:intermediate filament cytoskeleton organization"/>
    <property type="evidence" value="ECO:0007669"/>
    <property type="project" value="InterPro"/>
</dbReference>
<keyword evidence="2" id="KW-0963">Cytoplasm</keyword>
<dbReference type="PANTHER" id="PTHR23169:SF23">
    <property type="entry name" value="SHORT STOP, ISOFORM H"/>
    <property type="match status" value="1"/>
</dbReference>
<evidence type="ECO:0000256" key="5">
    <source>
        <dbReference type="ARBA" id="ARBA00022837"/>
    </source>
</evidence>
<evidence type="ECO:0000259" key="10">
    <source>
        <dbReference type="PROSITE" id="PS50021"/>
    </source>
</evidence>
<dbReference type="PROSITE" id="PS51460">
    <property type="entry name" value="GAR"/>
    <property type="match status" value="1"/>
</dbReference>
<dbReference type="InterPro" id="IPR036534">
    <property type="entry name" value="GAR_dom_sf"/>
</dbReference>
<keyword evidence="4" id="KW-0677">Repeat</keyword>
<evidence type="ECO:0000256" key="4">
    <source>
        <dbReference type="ARBA" id="ARBA00022737"/>
    </source>
</evidence>
<dbReference type="SMART" id="SM00033">
    <property type="entry name" value="CH"/>
    <property type="match status" value="2"/>
</dbReference>
<keyword evidence="14" id="KW-1185">Reference proteome</keyword>
<dbReference type="InterPro" id="IPR002017">
    <property type="entry name" value="Spectrin_repeat"/>
</dbReference>
<gene>
    <name evidence="13" type="ORF">OSB1V03_LOCUS95</name>
</gene>
<feature type="region of interest" description="Disordered" evidence="9">
    <location>
        <begin position="1602"/>
        <end position="1749"/>
    </location>
</feature>
<dbReference type="GO" id="GO:0005198">
    <property type="term" value="F:structural molecule activity"/>
    <property type="evidence" value="ECO:0007669"/>
    <property type="project" value="TreeGrafter"/>
</dbReference>
<evidence type="ECO:0000313" key="14">
    <source>
        <dbReference type="Proteomes" id="UP000759131"/>
    </source>
</evidence>
<sequence length="5092" mass="579680">MWKFLNRVAPKPPDSPEVDNKDVKVDTDINCLTLKKLHSIRIDYDDIDPSLQQYESCLVEAKDERDAIQKKTFTKWVNKHLIKVTKGVVDLFEDLRDGHNLISLLEVLSGETLSRERGRMRVHMLQNIQICLDFLKRRKIKLVNIRADDIVDGNPKLTLGLIWTIILHFQVLQEEYNCVTAMYSFIKGNRLFLRGSRDKEDVDNIHDSSERQLVADEKSERQSMDLQTKTHMASASQESRETFTSSRARNGLKTVHTQRVVRKSTTVTRGEQKQTLSDIVLHDDTHSFKEALLRWAQKTTEGYPGVKVTDFTQSWRDGLAFNAILHRNRPDLLDYRSCRGRTARDNLENAFHIADKDLGVTRLLDPEDVDTPHPDEKSLITYISGLYELFPEPPDHNPLLDLERIRRIDEYKELASRLCVWMRESVSRLRERQFPNTLQELKVLQQENNRFRIEEIPPRLHDKQRLASSYKDITKMVAALPGGHHRIEEEYKIENIEHQWNKVITAHSERDHAINEEVQRLEKLHRLAEKLLRDIKQCDIKLDDIERQIVEEEKRVQRLHPLDTKFNIEKIEAELRQEEERIKNMFKDVQTLREGRYHKATELHNRVQQLHQRWADMKLEFQTRVVDALAARRAEALRKPLTEEELIAKYPSFRFLQECIVWVQEKLKKLEGLDFGHDLQSVKEFLEQQKTEHRSIDQFQSKVDQCDGKKHEFKGEEYEVYTRMLNRLHKGYSELLVMSNKRLSDLDTLLDFVQSANNELKWLAEKEEVEVNRDWSSKSINLVEVEQSHRQLISDMERREHQFNVVQERGESLIRQRHPATKCIESLMARMQSQWSWLLQLVNCLEVHSKTAGDYHQFYNEARECDQWLSKVEDKLNTTYSKSSFSLEDGEQLLKEMNRLKEDITRYGSVVSDLVSKSKDVAPLKQRKAALPRPIKARSVCLVKQAGHTITKNESVTLHDNSQRAKWRVTTSTGNELSVPGVCFVIPPPDQEAIDTANELKKRYEALVLLWARKHHKLRQNMIFATLKIVKGWDYPTYCAMDPNQRDSILRALDDDIEKLCREGPPNDPDSQRLRDEMNALRKKFAEYDARRRAEEDEKSNKALTQKYTDAASTLLERLTEKERILVQRCQNPIPRDRDSLESLVIEHKEWEIDTKSYESEITRVKELFHNIPQKTQAVQRNYDEILETWNRIWSLSQLYIERLKTVETALLDLEKVTQVVTKVEIQLASGDDLPADEVALRRVHSELVDSQNDIQRSKSTFDELNVSANKVRRIVERTRPKAVTHPDVNRIEDDVKNLTKRWANCETTTIERLRSCEACADLLRTYKKRMDSERSWLSQMNAKVNTLLTRPDLEAATKINESLIERKPSIEDTNESGGRFIREAKIYDLKIKSYRENLEDSHPSLDASAKRSRRNPGADVVAQELDQLNSEYSQLLENIRHLLNKSLQETKLISRLSFKTYRTDLGLAVNQTYNQMDLNNDFNTTTTTSLTTISNQQNQPKSHSNDFNHNKLDYDMSAKTCKTTSTLVLKTSDSDPKSKESVSIEQRLTQFLPSDGMSVADQTDGMGRDGVSVGTPQALTFSEIKSTRRLITESTETDAIKADTCVRSASRSPSPPSPKKAKSASDIVRQSMKSKRVSNKVESRFDMRSRSPTKHTSIELNSSSDIIPTSDKSGSSSPERMSCSSSSSSSHDSSDRSPKQSISKTKYKKDSETKSMSSSSQRMSPDKEFTINETSSSVSQTKTSFSKDIVSKSEIKSSTFEETETKKMFKSKKINGKESQISDIVYSEKDIQREKSLSPDLHKTSDTFESSIKSGKSVAKKRESDLISEQLYESNVVSSSDNRLTSQSMTSETTGAYTQVLELPPEGWLLEDAIHQNIVDSESGMFAIPGTDRLVSFEETVRLQIIDPNSAVVVDPKTNRKLPLLRAFDKGVIDSTGHYVGEKCQQKGVSMKEAIDLNLIRFQETQRSDDLSLTPKLLRITTVEGGADQLDLIVSPEATQRSHLDIPESTVTREQFIGIDDNIYYSPQSNTILIEKTGERMDLMEAIRSKRVDPKVFLVTDPESGKCMSLEVALKKGIVNRKTGEISPKKGSKKLSIPEMLKQGLLVLAASPLILAQTLESCIESSSPTTSVAKGAALMRAKPETSPSIRSDSVTTDNKDKTKTTKVIKETVQTIRSRELFIKDPKTQREVSLDEAVVLGLIDAETAQSLKEEDQRREGVGAHNITELTIHDPMTDQQVSVEEAVKRGLIDAVTAQRLERGEIVDNVVKSNVTVMESDTIDGHIIPKDKSLSLAQSLPTSIKAKTSPTSSPTNKSPIGSPSKRSPIGSPTRTSPTGSPPKSRSSSSSSSPSRSPTRTKSPKRVSLKEPSFEVSMGSPQTHSSPERESVVKRVPRRSVSPQTAVAEALISKETAEIIESVPHDMPLEEAIVGHIIDGEKGSIIEPQTGEKVSIRKALHLGLIDGDNKALIYPIGRSLSLPSLIEKGLYNPIERRIIHSETGQLLTLSQAIACDIVDKNSKLMDPKTKKSITLEEAISKGVIDSVNCDVTTVSRRKMPLVEAVETNYLRLPKTQKEKSSQLEKPIPELALSYTAALESGFIDLNALQFTHPITKEVMPISTAIKKALISDVKYTESTPIDGSTLMTETSVPEVVKPISSQTISTPLVIESPSKQVMTVNGKEMIKQNGDKIEKQLPKEETIEKSNQINDTIKEINDKKNVVFSIDSTTKSQVAAAVVQTSVETVITSTGQVTLRASSAVQSMANVTKSGEMSVTTGTITSPTTAEAIQISQTFPKIVFQSQEISTQTDGDSNKYTISGIFDSLYDKESNQFRDPETKELVSLEQLIERGFVDMDAIIFDAIDGNTKSTGDAIREGRIDAKEATLMDIKTQTKMAISDAIKEGLLAVVGAPIIAAQSVGAAVVKQKTSESRTSQTNTTPAVAPKQTASIQSQTEVNRQEISTETTVTSTDLTQTEDALAAALRWLSDTEEEMANQKPISADYQVVKAQLQEQKVLRKMIVDKESSVKYLLSSAKVLIKNLDSGERTPIERQMSEITRRFDIILAKCNDRMSTLEQTLPIARAFAERISPLSDWLESSERKLATLSTQIPTDQNRIRKRIADHRALHEDIIEHKRDFEELTEIAQNLMSLVGDDEAQDVVERLQRVTDRYAKLVEDSVALGRLLNQSHEELGSFVLSFEDILAWIQEMESRLNRFRVLSVYVDKLKEQVDELTEMSEEIHSHQKKVADIVHSGQEIMKHSSGGDSIFIKEKLDSLQSRFSELTHKSSDKLQQAREALPICQNFHESHNTLNTWMDEAERDLKNVNSLNLSAQEKIITKLEKEIPEYRIHLETINHLGPQLSSISPGQGAATIEGFVTRASRRFDAICEQIQRKAERIQLAKQRNGEVLTDIEELLDWFRDAERQLLEAEPITPNPEALAILLKETKALYDDINSQKGRVRDVITNAKKLMRESSGEDLAHIRDKSEDLKELANHVSQLCQDRLNALEQALPLAQHFFEAHIELCQWLEEAENEAQMLGKPAIHAPQIRRQQEMTKALLQSVAEHKPLVDKLNKTGAALMRVIYEEDARQVQKIMDSDNDRYNKLRNILREHENALEAALQATSQFVDKLDGMLNALNNTADQLRNAEPIAAHPDRIQEQILDNNAILKDLDKRAAAVDAIKLAARDVISKAGKSDEPAIRDIKKKLAKLNDLWDEVQKGANSRGRSLSDALKVAEKFWNELNNVMKAIHDLQDTLNNQEPPAAEPNEIKQQQNQLSDIKHDMDVTKPKVDHCKQTGRDLLQLCGEPDKPEVKKHIDDLDNAWDNVTSLYAKREQNLIDAMEKAMNFHEMLRNLLDFLDRAERKFDGLGPIAADIDAVKRQIKDLKEFQNEVDPHMVEVEALNRQAQELLQDVHPDRARSIRGPINDINRRWDVLLKNITDRSANLDNALLRLGQFQHALNEFLAWVSKTERTLDDMRPVFGDPPVIEVELAKHKVLMNDIDAHQTSLDTLNIAGKQMLALERGTDSARTTQTKLNDLNSRWEQLVAKANQRQRELEDSLKEALAFNQEIQDLLLWLNDVDQQLTSSKPVGGLPETAREQLNRFMELYTELESIRPKVESVLKQGEDYLRRSPDGAATNLAHNLKTLRQRWDNVLSRANDRKIKLEIALREATEFHEALQEFVDWLTSSEKYLSNLQPVSRIVDNVLQQIEEHKHFQKDIAAHRDVMLNLDKKGTHLKYFSQKQDVILIKNLLVSVQHRWERVVSKAAERSRALDHGLKEAKEFSDAWNELMSWLSDAEKTLDSIQQMGNNPELIKQMLAKHKEFQRSLGAKQSVYDATIKMGRSLKEKAPKPDGPVLQEMIDELKNKWNSVCNKSVDRQRKLEEALLFSGQFKDAIQALIDWLDKAKKELAMDTPVYGDLDTVTALVDQHKAFQEEFKSRAKNLESVRKTARDLLQTATPEDARHIKEQMNILDTKWEEVSRLSDEKHRKLEDALKQAEQLHKSVHMLLEWLSDAEMKLRFAGPLPEDEATTRQQISEHERFMREMASQEKNKDSTIALAQEILQKCHPEATPVIRHWITIIQSRWEEVSAWAQQREQRLQDHLRSLRNIMDLLEELLAWLIGAEASLLAAEAQPLPDEVLALERLIEEHQRFIDDMIRKEPDVEKVAKAFTTKRGTREQLSKGIDSAKGRRGLPPRTSTPTRGHVEPEIKHPRARELLEKWSVVWKLAMDRMKRLQDKLNYNRELDRMRNFDFDEWRRRFLGWMNNKKARIMDFFRKIDNDNDGKVTKQEFIEGFLASKFPTSRLEMNRVADIFDRNGDGYVDQKEYLDTLRPDRDQPKTEAEIIQDEVQRLVNKCTCLTKYKVFQVGEGRYRFGESQKLRLVRILRSTVMVRVGGGWVSLDEFLVKNDPCRAKGRTNVELREQFILADGVSQSMTPFKSKSPIKPDGTISTTGPITKACPELCTSYRPLPCDFSSRIPIPLHLWIREKSERSVPMAHQQHYRYGNSTSDYSFSDQADSSGASKGRPLSRLTVGSGSKPNSRPESRHSSRPSSRAGSDMSVESLEGYQQRRTARTSKLVSRTNGTNGTRDQWKI</sequence>
<evidence type="ECO:0000256" key="1">
    <source>
        <dbReference type="ARBA" id="ARBA00004245"/>
    </source>
</evidence>
<dbReference type="InterPro" id="IPR035915">
    <property type="entry name" value="Plakin_repeat_sf"/>
</dbReference>
<feature type="region of interest" description="Disordered" evidence="9">
    <location>
        <begin position="2924"/>
        <end position="2965"/>
    </location>
</feature>
<keyword evidence="3" id="KW-0597">Phosphoprotein</keyword>
<dbReference type="InterPro" id="IPR003108">
    <property type="entry name" value="GAR_dom"/>
</dbReference>
<feature type="compositionally biased region" description="Low complexity" evidence="9">
    <location>
        <begin position="5048"/>
        <end position="5058"/>
    </location>
</feature>
<dbReference type="Pfam" id="PF17902">
    <property type="entry name" value="SH3_10"/>
    <property type="match status" value="1"/>
</dbReference>
<feature type="region of interest" description="Disordered" evidence="9">
    <location>
        <begin position="1"/>
        <end position="20"/>
    </location>
</feature>
<evidence type="ECO:0000256" key="7">
    <source>
        <dbReference type="ARBA" id="ARBA00023212"/>
    </source>
</evidence>
<dbReference type="PROSITE" id="PS50222">
    <property type="entry name" value="EF_HAND_2"/>
    <property type="match status" value="2"/>
</dbReference>
<feature type="compositionally biased region" description="Low complexity" evidence="9">
    <location>
        <begin position="1715"/>
        <end position="1724"/>
    </location>
</feature>
<dbReference type="FunFam" id="1.20.58.60:FF:000042">
    <property type="entry name" value="Short stop, isoform N"/>
    <property type="match status" value="1"/>
</dbReference>
<dbReference type="InterPro" id="IPR002048">
    <property type="entry name" value="EF_hand_dom"/>
</dbReference>
<dbReference type="Gene3D" id="3.90.1290.10">
    <property type="entry name" value="Plakin repeat"/>
    <property type="match status" value="3"/>
</dbReference>
<dbReference type="GO" id="GO:0008017">
    <property type="term" value="F:microtubule binding"/>
    <property type="evidence" value="ECO:0007669"/>
    <property type="project" value="InterPro"/>
</dbReference>
<dbReference type="InterPro" id="IPR001589">
    <property type="entry name" value="Actinin_actin-bd_CS"/>
</dbReference>
<reference evidence="13" key="1">
    <citation type="submission" date="2020-11" db="EMBL/GenBank/DDBJ databases">
        <authorList>
            <person name="Tran Van P."/>
        </authorList>
    </citation>
    <scope>NUCLEOTIDE SEQUENCE</scope>
</reference>
<name>A0A7R9PTD5_9ACAR</name>
<evidence type="ECO:0000256" key="9">
    <source>
        <dbReference type="SAM" id="MobiDB-lite"/>
    </source>
</evidence>
<dbReference type="Gene3D" id="3.30.920.20">
    <property type="entry name" value="Gas2-like domain"/>
    <property type="match status" value="1"/>
</dbReference>
<dbReference type="EMBL" id="OC854589">
    <property type="protein sequence ID" value="CAD7619594.1"/>
    <property type="molecule type" value="Genomic_DNA"/>
</dbReference>
<dbReference type="OrthoDB" id="2250192at2759"/>
<dbReference type="GO" id="GO:0005509">
    <property type="term" value="F:calcium ion binding"/>
    <property type="evidence" value="ECO:0007669"/>
    <property type="project" value="InterPro"/>
</dbReference>
<feature type="compositionally biased region" description="Low complexity" evidence="9">
    <location>
        <begin position="1735"/>
        <end position="1747"/>
    </location>
</feature>
<dbReference type="EMBL" id="CAJPIZ010000014">
    <property type="protein sequence ID" value="CAG2100024.1"/>
    <property type="molecule type" value="Genomic_DNA"/>
</dbReference>
<feature type="compositionally biased region" description="Polar residues" evidence="9">
    <location>
        <begin position="5004"/>
        <end position="5020"/>
    </location>
</feature>
<dbReference type="CDD" id="cd00051">
    <property type="entry name" value="EFh"/>
    <property type="match status" value="1"/>
</dbReference>
<evidence type="ECO:0000313" key="13">
    <source>
        <dbReference type="EMBL" id="CAD7619594.1"/>
    </source>
</evidence>
<feature type="domain" description="Calponin-homology (CH)" evidence="10">
    <location>
        <begin position="286"/>
        <end position="391"/>
    </location>
</feature>
<feature type="compositionally biased region" description="Polar residues" evidence="9">
    <location>
        <begin position="224"/>
        <end position="248"/>
    </location>
</feature>
<dbReference type="GO" id="GO:0031122">
    <property type="term" value="P:cytoplasmic microtubule organization"/>
    <property type="evidence" value="ECO:0007669"/>
    <property type="project" value="TreeGrafter"/>
</dbReference>
<feature type="compositionally biased region" description="Basic and acidic residues" evidence="9">
    <location>
        <begin position="204"/>
        <end position="223"/>
    </location>
</feature>
<dbReference type="CDD" id="cd21188">
    <property type="entry name" value="CH_PLEC-like_rpt1"/>
    <property type="match status" value="1"/>
</dbReference>
<dbReference type="GO" id="GO:0030056">
    <property type="term" value="C:hemidesmosome"/>
    <property type="evidence" value="ECO:0007669"/>
    <property type="project" value="TreeGrafter"/>
</dbReference>
<dbReference type="PANTHER" id="PTHR23169">
    <property type="entry name" value="ENVOPLAKIN"/>
    <property type="match status" value="1"/>
</dbReference>
<feature type="domain" description="GAR" evidence="12">
    <location>
        <begin position="4838"/>
        <end position="4910"/>
    </location>
</feature>
<dbReference type="InterPro" id="IPR036872">
    <property type="entry name" value="CH_dom_sf"/>
</dbReference>
<evidence type="ECO:0000256" key="6">
    <source>
        <dbReference type="ARBA" id="ARBA00023203"/>
    </source>
</evidence>
<dbReference type="Gene3D" id="1.20.58.60">
    <property type="match status" value="17"/>
</dbReference>
<dbReference type="Gene3D" id="3.30.160.780">
    <property type="match status" value="1"/>
</dbReference>
<dbReference type="SUPFAM" id="SSF143575">
    <property type="entry name" value="GAS2 domain-like"/>
    <property type="match status" value="1"/>
</dbReference>
<evidence type="ECO:0000256" key="2">
    <source>
        <dbReference type="ARBA" id="ARBA00022490"/>
    </source>
</evidence>
<dbReference type="SMART" id="SM00250">
    <property type="entry name" value="PLEC"/>
    <property type="match status" value="10"/>
</dbReference>
<dbReference type="SUPFAM" id="SSF47473">
    <property type="entry name" value="EF-hand"/>
    <property type="match status" value="1"/>
</dbReference>
<feature type="compositionally biased region" description="Low complexity" evidence="9">
    <location>
        <begin position="1674"/>
        <end position="1692"/>
    </location>
</feature>
<dbReference type="PROSITE" id="PS00018">
    <property type="entry name" value="EF_HAND_1"/>
    <property type="match status" value="2"/>
</dbReference>
<feature type="compositionally biased region" description="Basic and acidic residues" evidence="9">
    <location>
        <begin position="1640"/>
        <end position="1650"/>
    </location>
</feature>
<dbReference type="FunFam" id="1.10.418.10:FF:000022">
    <property type="entry name" value="Short stop, isoform K"/>
    <property type="match status" value="1"/>
</dbReference>
<feature type="domain" description="EF-hand" evidence="11">
    <location>
        <begin position="4764"/>
        <end position="4799"/>
    </location>
</feature>
<feature type="domain" description="Calponin-homology (CH)" evidence="10">
    <location>
        <begin position="67"/>
        <end position="170"/>
    </location>
</feature>
<dbReference type="FunFam" id="1.20.58.60:FF:000040">
    <property type="entry name" value="Short stop, isoform N"/>
    <property type="match status" value="1"/>
</dbReference>
<dbReference type="Pfam" id="PF00435">
    <property type="entry name" value="Spectrin"/>
    <property type="match status" value="13"/>
</dbReference>
<dbReference type="FunFam" id="1.10.418.10:FF:000048">
    <property type="entry name" value="Short stop, isoform B"/>
    <property type="match status" value="1"/>
</dbReference>
<dbReference type="FunFam" id="1.20.58.60:FF:000030">
    <property type="entry name" value="Short stop, isoform K"/>
    <property type="match status" value="1"/>
</dbReference>
<dbReference type="InterPro" id="IPR011992">
    <property type="entry name" value="EF-hand-dom_pair"/>
</dbReference>
<proteinExistence type="predicted"/>
<organism evidence="13">
    <name type="scientific">Medioppia subpectinata</name>
    <dbReference type="NCBI Taxonomy" id="1979941"/>
    <lineage>
        <taxon>Eukaryota</taxon>
        <taxon>Metazoa</taxon>
        <taxon>Ecdysozoa</taxon>
        <taxon>Arthropoda</taxon>
        <taxon>Chelicerata</taxon>
        <taxon>Arachnida</taxon>
        <taxon>Acari</taxon>
        <taxon>Acariformes</taxon>
        <taxon>Sarcoptiformes</taxon>
        <taxon>Oribatida</taxon>
        <taxon>Brachypylina</taxon>
        <taxon>Oppioidea</taxon>
        <taxon>Oppiidae</taxon>
        <taxon>Medioppia</taxon>
    </lineage>
</organism>
<accession>A0A7R9PTD5</accession>
<feature type="coiled-coil region" evidence="8">
    <location>
        <begin position="3591"/>
        <end position="3643"/>
    </location>
</feature>
<dbReference type="CDD" id="cd21189">
    <property type="entry name" value="CH_PLEC-like_rpt2"/>
    <property type="match status" value="1"/>
</dbReference>
<dbReference type="GO" id="GO:0005886">
    <property type="term" value="C:plasma membrane"/>
    <property type="evidence" value="ECO:0007669"/>
    <property type="project" value="UniProtKB-SubCell"/>
</dbReference>
<dbReference type="InterPro" id="IPR001715">
    <property type="entry name" value="CH_dom"/>
</dbReference>
<feature type="coiled-coil region" evidence="8">
    <location>
        <begin position="1419"/>
        <end position="1446"/>
    </location>
</feature>
<dbReference type="PROSITE" id="PS00019">
    <property type="entry name" value="ACTININ_1"/>
    <property type="match status" value="1"/>
</dbReference>
<dbReference type="SUPFAM" id="SSF46966">
    <property type="entry name" value="Spectrin repeat"/>
    <property type="match status" value="19"/>
</dbReference>
<feature type="region of interest" description="Disordered" evidence="9">
    <location>
        <begin position="5004"/>
        <end position="5092"/>
    </location>
</feature>
<comment type="subcellular location">
    <subcellularLocation>
        <location evidence="1">Cytoplasm</location>
        <location evidence="1">Cytoskeleton</location>
    </subcellularLocation>
</comment>
<feature type="region of interest" description="Disordered" evidence="9">
    <location>
        <begin position="2301"/>
        <end position="2395"/>
    </location>
</feature>
<feature type="region of interest" description="Disordered" evidence="9">
    <location>
        <begin position="2139"/>
        <end position="2163"/>
    </location>
</feature>
<dbReference type="Gene3D" id="2.30.30.40">
    <property type="entry name" value="SH3 Domains"/>
    <property type="match status" value="1"/>
</dbReference>
<protein>
    <submittedName>
        <fullName evidence="13">Uncharacterized protein</fullName>
    </submittedName>
</protein>
<feature type="compositionally biased region" description="Low complexity" evidence="9">
    <location>
        <begin position="2301"/>
        <end position="2317"/>
    </location>
</feature>
<dbReference type="GO" id="GO:0003779">
    <property type="term" value="F:actin binding"/>
    <property type="evidence" value="ECO:0007669"/>
    <property type="project" value="UniProtKB-KW"/>
</dbReference>
<dbReference type="InterPro" id="IPR041615">
    <property type="entry name" value="Desmoplakin_SH3"/>
</dbReference>
<dbReference type="SMART" id="SM00054">
    <property type="entry name" value="EFh"/>
    <property type="match status" value="2"/>
</dbReference>
<dbReference type="FunFam" id="1.20.58.60:FF:000001">
    <property type="entry name" value="Microtubule-actin cross-linking factor 1"/>
    <property type="match status" value="4"/>
</dbReference>
<keyword evidence="8" id="KW-0175">Coiled coil</keyword>
<dbReference type="Gene3D" id="1.20.58.1060">
    <property type="match status" value="1"/>
</dbReference>
<evidence type="ECO:0000259" key="11">
    <source>
        <dbReference type="PROSITE" id="PS50222"/>
    </source>
</evidence>
<dbReference type="SUPFAM" id="SSF75399">
    <property type="entry name" value="Plakin repeat"/>
    <property type="match status" value="6"/>
</dbReference>
<dbReference type="Gene3D" id="1.10.238.10">
    <property type="entry name" value="EF-hand"/>
    <property type="match status" value="1"/>
</dbReference>
<feature type="domain" description="EF-hand" evidence="11">
    <location>
        <begin position="4800"/>
        <end position="4835"/>
    </location>
</feature>
<evidence type="ECO:0000259" key="12">
    <source>
        <dbReference type="PROSITE" id="PS51460"/>
    </source>
</evidence>
<feature type="compositionally biased region" description="Polar residues" evidence="9">
    <location>
        <begin position="1655"/>
        <end position="1673"/>
    </location>
</feature>
<dbReference type="GO" id="GO:0005737">
    <property type="term" value="C:cytoplasm"/>
    <property type="evidence" value="ECO:0007669"/>
    <property type="project" value="TreeGrafter"/>
</dbReference>
<dbReference type="InterPro" id="IPR018159">
    <property type="entry name" value="Spectrin/alpha-actinin"/>
</dbReference>
<dbReference type="GO" id="GO:0005882">
    <property type="term" value="C:intermediate filament"/>
    <property type="evidence" value="ECO:0007669"/>
    <property type="project" value="TreeGrafter"/>
</dbReference>
<dbReference type="Pfam" id="PF00307">
    <property type="entry name" value="CH"/>
    <property type="match status" value="2"/>
</dbReference>
<dbReference type="SMART" id="SM00243">
    <property type="entry name" value="GAS2"/>
    <property type="match status" value="1"/>
</dbReference>
<keyword evidence="7" id="KW-0206">Cytoskeleton</keyword>
<feature type="compositionally biased region" description="Low complexity" evidence="9">
    <location>
        <begin position="2324"/>
        <end position="2358"/>
    </location>
</feature>